<name>A0A5J6GFY3_STRKN</name>
<dbReference type="EMBL" id="CP023699">
    <property type="protein sequence ID" value="QEU93372.1"/>
    <property type="molecule type" value="Genomic_DNA"/>
</dbReference>
<feature type="region of interest" description="Disordered" evidence="1">
    <location>
        <begin position="193"/>
        <end position="233"/>
    </location>
</feature>
<evidence type="ECO:0000313" key="2">
    <source>
        <dbReference type="EMBL" id="QEU93372.1"/>
    </source>
</evidence>
<feature type="compositionally biased region" description="Basic and acidic residues" evidence="1">
    <location>
        <begin position="193"/>
        <end position="203"/>
    </location>
</feature>
<reference evidence="2 3" key="1">
    <citation type="submission" date="2017-09" db="EMBL/GenBank/DDBJ databases">
        <authorList>
            <person name="Lee N."/>
            <person name="Cho B.-K."/>
        </authorList>
    </citation>
    <scope>NUCLEOTIDE SEQUENCE [LARGE SCALE GENOMIC DNA]</scope>
    <source>
        <strain evidence="2 3">ATCC 12853</strain>
    </source>
</reference>
<dbReference type="RefSeq" id="WP_055548917.1">
    <property type="nucleotide sequence ID" value="NZ_CP023699.1"/>
</dbReference>
<evidence type="ECO:0000256" key="1">
    <source>
        <dbReference type="SAM" id="MobiDB-lite"/>
    </source>
</evidence>
<organism evidence="2 3">
    <name type="scientific">Streptomyces kanamyceticus</name>
    <dbReference type="NCBI Taxonomy" id="1967"/>
    <lineage>
        <taxon>Bacteria</taxon>
        <taxon>Bacillati</taxon>
        <taxon>Actinomycetota</taxon>
        <taxon>Actinomycetes</taxon>
        <taxon>Kitasatosporales</taxon>
        <taxon>Streptomycetaceae</taxon>
        <taxon>Streptomyces</taxon>
    </lineage>
</organism>
<keyword evidence="3" id="KW-1185">Reference proteome</keyword>
<dbReference type="OrthoDB" id="4569910at2"/>
<sequence>MTTIEVPSGYTREEWTGYVRRGRHAVRANSASNFELGDIDNEMLHKRPLSTREMGRIRVLFARQIGVDVALLAKYGATARAWPIEKRRPDVPWSVHRRLNALPNRFELLQGEPSDDLDPDHQGKWTYNMALRAANSRPQSPTTPDERVSQAKYLLRSTDDAATAVTQLADRTEVMKKAVEDPAFRRAVRDANRERGERIERGIQVEPSAPPAAQADGKPAQEPSRQAAQPPVTYRESPTAVLKILGQCTSFCVSMQSAVVLVQEEMLSTEEEIAVLDSIKRVRAICDWCEHVVTTGQGDMDEELVRLLDGMDGGGS</sequence>
<evidence type="ECO:0000313" key="3">
    <source>
        <dbReference type="Proteomes" id="UP000325529"/>
    </source>
</evidence>
<accession>A0A5J6GFY3</accession>
<evidence type="ECO:0008006" key="4">
    <source>
        <dbReference type="Google" id="ProtNLM"/>
    </source>
</evidence>
<dbReference type="KEGG" id="ska:CP970_22830"/>
<gene>
    <name evidence="2" type="ORF">CP970_22830</name>
</gene>
<protein>
    <recommendedName>
        <fullName evidence="4">RacO protein</fullName>
    </recommendedName>
</protein>
<dbReference type="InterPro" id="IPR045683">
    <property type="entry name" value="DUF6192"/>
</dbReference>
<dbReference type="AlphaFoldDB" id="A0A5J6GFY3"/>
<dbReference type="Pfam" id="PF19691">
    <property type="entry name" value="DUF6192"/>
    <property type="match status" value="1"/>
</dbReference>
<proteinExistence type="predicted"/>
<dbReference type="Proteomes" id="UP000325529">
    <property type="component" value="Chromosome"/>
</dbReference>